<dbReference type="SMART" id="SM00411">
    <property type="entry name" value="BHL"/>
    <property type="match status" value="1"/>
</dbReference>
<evidence type="ECO:0000313" key="10">
    <source>
        <dbReference type="Proteomes" id="UP000001052"/>
    </source>
</evidence>
<evidence type="ECO:0000313" key="9">
    <source>
        <dbReference type="EMBL" id="ACV69520.1"/>
    </source>
</evidence>
<keyword evidence="3" id="KW-0810">Translation regulation</keyword>
<protein>
    <recommendedName>
        <fullName evidence="2">Integration host factor subunit alpha</fullName>
    </recommendedName>
</protein>
<dbReference type="SUPFAM" id="SSF47729">
    <property type="entry name" value="IHF-like DNA-binding proteins"/>
    <property type="match status" value="1"/>
</dbReference>
<keyword evidence="10" id="KW-1185">Reference proteome</keyword>
<dbReference type="GO" id="GO:0005829">
    <property type="term" value="C:cytosol"/>
    <property type="evidence" value="ECO:0007669"/>
    <property type="project" value="TreeGrafter"/>
</dbReference>
<evidence type="ECO:0000256" key="7">
    <source>
        <dbReference type="ARBA" id="ARBA00023172"/>
    </source>
</evidence>
<dbReference type="GO" id="GO:0030527">
    <property type="term" value="F:structural constituent of chromatin"/>
    <property type="evidence" value="ECO:0007669"/>
    <property type="project" value="InterPro"/>
</dbReference>
<reference evidence="10" key="1">
    <citation type="submission" date="2009-09" db="EMBL/GenBank/DDBJ databases">
        <title>The complete chromosome of Desulfohalobium retbaense DSM 5692.</title>
        <authorList>
            <consortium name="US DOE Joint Genome Institute (JGI-PGF)"/>
            <person name="Lucas S."/>
            <person name="Copeland A."/>
            <person name="Lapidus A."/>
            <person name="Glavina del Rio T."/>
            <person name="Dalin E."/>
            <person name="Tice H."/>
            <person name="Bruce D."/>
            <person name="Goodwin L."/>
            <person name="Pitluck S."/>
            <person name="Kyrpides N."/>
            <person name="Mavromatis K."/>
            <person name="Ivanova N."/>
            <person name="Mikhailova N."/>
            <person name="Munk A.C."/>
            <person name="Brettin T."/>
            <person name="Detter J.C."/>
            <person name="Han C."/>
            <person name="Tapia R."/>
            <person name="Larimer F."/>
            <person name="Land M."/>
            <person name="Hauser L."/>
            <person name="Markowitz V."/>
            <person name="Cheng J.-F."/>
            <person name="Hugenholtz P."/>
            <person name="Woyke T."/>
            <person name="Wu D."/>
            <person name="Spring S."/>
            <person name="Klenk H.-P."/>
            <person name="Eisen J.A."/>
        </authorList>
    </citation>
    <scope>NUCLEOTIDE SEQUENCE [LARGE SCALE GENOMIC DNA]</scope>
    <source>
        <strain evidence="10">DSM 5692</strain>
    </source>
</reference>
<keyword evidence="4" id="KW-0805">Transcription regulation</keyword>
<dbReference type="GO" id="GO:0009893">
    <property type="term" value="P:positive regulation of metabolic process"/>
    <property type="evidence" value="ECO:0007669"/>
    <property type="project" value="UniProtKB-ARBA"/>
</dbReference>
<evidence type="ECO:0000256" key="8">
    <source>
        <dbReference type="RuleBase" id="RU003939"/>
    </source>
</evidence>
<dbReference type="InterPro" id="IPR010992">
    <property type="entry name" value="IHF-like_DNA-bd_dom_sf"/>
</dbReference>
<dbReference type="InterPro" id="IPR005684">
    <property type="entry name" value="IHF_alpha"/>
</dbReference>
<evidence type="ECO:0000256" key="4">
    <source>
        <dbReference type="ARBA" id="ARBA00023015"/>
    </source>
</evidence>
<dbReference type="Pfam" id="PF00216">
    <property type="entry name" value="Bac_DNA_binding"/>
    <property type="match status" value="1"/>
</dbReference>
<keyword evidence="6" id="KW-0804">Transcription</keyword>
<dbReference type="InterPro" id="IPR000119">
    <property type="entry name" value="Hist_DNA-bd"/>
</dbReference>
<evidence type="ECO:0000256" key="5">
    <source>
        <dbReference type="ARBA" id="ARBA00023125"/>
    </source>
</evidence>
<dbReference type="PANTHER" id="PTHR33175:SF2">
    <property type="entry name" value="INTEGRATION HOST FACTOR SUBUNIT ALPHA"/>
    <property type="match status" value="1"/>
</dbReference>
<dbReference type="PRINTS" id="PR01727">
    <property type="entry name" value="DNABINDINGHU"/>
</dbReference>
<dbReference type="GO" id="GO:0006355">
    <property type="term" value="P:regulation of DNA-templated transcription"/>
    <property type="evidence" value="ECO:0007669"/>
    <property type="project" value="InterPro"/>
</dbReference>
<dbReference type="EMBL" id="CP001734">
    <property type="protein sequence ID" value="ACV69520.1"/>
    <property type="molecule type" value="Genomic_DNA"/>
</dbReference>
<evidence type="ECO:0000256" key="3">
    <source>
        <dbReference type="ARBA" id="ARBA00022845"/>
    </source>
</evidence>
<keyword evidence="5 9" id="KW-0238">DNA-binding</keyword>
<dbReference type="RefSeq" id="WP_015752661.1">
    <property type="nucleotide sequence ID" value="NC_013223.1"/>
</dbReference>
<proteinExistence type="inferred from homology"/>
<evidence type="ECO:0000256" key="1">
    <source>
        <dbReference type="ARBA" id="ARBA00010529"/>
    </source>
</evidence>
<comment type="similarity">
    <text evidence="1 8">Belongs to the bacterial histone-like protein family.</text>
</comment>
<dbReference type="CDD" id="cd13835">
    <property type="entry name" value="IHF_A"/>
    <property type="match status" value="1"/>
</dbReference>
<dbReference type="GO" id="GO:0003677">
    <property type="term" value="F:DNA binding"/>
    <property type="evidence" value="ECO:0007669"/>
    <property type="project" value="UniProtKB-KW"/>
</dbReference>
<evidence type="ECO:0000256" key="6">
    <source>
        <dbReference type="ARBA" id="ARBA00023163"/>
    </source>
</evidence>
<keyword evidence="7" id="KW-0233">DNA recombination</keyword>
<dbReference type="PROSITE" id="PS00045">
    <property type="entry name" value="HISTONE_LIKE"/>
    <property type="match status" value="1"/>
</dbReference>
<gene>
    <name evidence="9" type="ordered locus">Dret_2236</name>
</gene>
<dbReference type="Proteomes" id="UP000001052">
    <property type="component" value="Chromosome"/>
</dbReference>
<dbReference type="AlphaFoldDB" id="C8X523"/>
<sequence length="98" mass="11317">MQGKTLTKADIVDAIYEQGQRSRAEVKNIVEDMLDIMRDSIKKDYALLISGFGKFEAYDKEPRKGRNPQTEEAITLPGRTVVVFRLSRRFRAELNPRE</sequence>
<organism evidence="9 10">
    <name type="scientific">Desulfohalobium retbaense (strain ATCC 49708 / DSM 5692 / JCM 16813 / HR100)</name>
    <dbReference type="NCBI Taxonomy" id="485915"/>
    <lineage>
        <taxon>Bacteria</taxon>
        <taxon>Pseudomonadati</taxon>
        <taxon>Thermodesulfobacteriota</taxon>
        <taxon>Desulfovibrionia</taxon>
        <taxon>Desulfovibrionales</taxon>
        <taxon>Desulfohalobiaceae</taxon>
        <taxon>Desulfohalobium</taxon>
    </lineage>
</organism>
<dbReference type="GO" id="GO:0006417">
    <property type="term" value="P:regulation of translation"/>
    <property type="evidence" value="ECO:0007669"/>
    <property type="project" value="UniProtKB-KW"/>
</dbReference>
<accession>C8X523</accession>
<dbReference type="KEGG" id="drt:Dret_2236"/>
<dbReference type="InterPro" id="IPR020816">
    <property type="entry name" value="Histone-like_DNA-bd_CS"/>
</dbReference>
<evidence type="ECO:0000256" key="2">
    <source>
        <dbReference type="ARBA" id="ARBA00018329"/>
    </source>
</evidence>
<dbReference type="PANTHER" id="PTHR33175">
    <property type="entry name" value="DNA-BINDING PROTEIN HU"/>
    <property type="match status" value="1"/>
</dbReference>
<reference evidence="9 10" key="2">
    <citation type="journal article" date="2010" name="Stand. Genomic Sci.">
        <title>Complete genome sequence of Desulfohalobium retbaense type strain (HR(100)).</title>
        <authorList>
            <person name="Spring S."/>
            <person name="Nolan M."/>
            <person name="Lapidus A."/>
            <person name="Glavina Del Rio T."/>
            <person name="Copeland A."/>
            <person name="Tice H."/>
            <person name="Cheng J.F."/>
            <person name="Lucas S."/>
            <person name="Land M."/>
            <person name="Chen F."/>
            <person name="Bruce D."/>
            <person name="Goodwin L."/>
            <person name="Pitluck S."/>
            <person name="Ivanova N."/>
            <person name="Mavromatis K."/>
            <person name="Mikhailova N."/>
            <person name="Pati A."/>
            <person name="Chen A."/>
            <person name="Palaniappan K."/>
            <person name="Hauser L."/>
            <person name="Chang Y.J."/>
            <person name="Jeffries C.D."/>
            <person name="Munk C."/>
            <person name="Kiss H."/>
            <person name="Chain P."/>
            <person name="Han C."/>
            <person name="Brettin T."/>
            <person name="Detter J.C."/>
            <person name="Schuler E."/>
            <person name="Goker M."/>
            <person name="Rohde M."/>
            <person name="Bristow J."/>
            <person name="Eisen J.A."/>
            <person name="Markowitz V."/>
            <person name="Hugenholtz P."/>
            <person name="Kyrpides N.C."/>
            <person name="Klenk H.P."/>
        </authorList>
    </citation>
    <scope>NUCLEOTIDE SEQUENCE [LARGE SCALE GENOMIC DNA]</scope>
    <source>
        <strain evidence="9 10">DSM 5692</strain>
    </source>
</reference>
<dbReference type="GO" id="GO:0006310">
    <property type="term" value="P:DNA recombination"/>
    <property type="evidence" value="ECO:0007669"/>
    <property type="project" value="UniProtKB-KW"/>
</dbReference>
<dbReference type="STRING" id="485915.Dret_2236"/>
<dbReference type="eggNOG" id="COG0776">
    <property type="taxonomic scope" value="Bacteria"/>
</dbReference>
<dbReference type="OrthoDB" id="9797747at2"/>
<name>C8X523_DESRD</name>
<dbReference type="HOGENOM" id="CLU_105066_1_3_7"/>
<dbReference type="Gene3D" id="4.10.520.10">
    <property type="entry name" value="IHF-like DNA-binding proteins"/>
    <property type="match status" value="1"/>
</dbReference>